<feature type="transmembrane region" description="Helical" evidence="7">
    <location>
        <begin position="49"/>
        <end position="73"/>
    </location>
</feature>
<comment type="subcellular location">
    <subcellularLocation>
        <location evidence="1">Cell membrane</location>
        <topology evidence="1">Multi-pass membrane protein</topology>
    </subcellularLocation>
</comment>
<dbReference type="InterPro" id="IPR048279">
    <property type="entry name" value="MdtK-like"/>
</dbReference>
<feature type="transmembrane region" description="Helical" evidence="7">
    <location>
        <begin position="263"/>
        <end position="288"/>
    </location>
</feature>
<dbReference type="STRING" id="36842.SAMN02194393_02211"/>
<feature type="transmembrane region" description="Helical" evidence="7">
    <location>
        <begin position="381"/>
        <end position="403"/>
    </location>
</feature>
<feature type="transmembrane region" description="Helical" evidence="7">
    <location>
        <begin position="129"/>
        <end position="150"/>
    </location>
</feature>
<keyword evidence="3" id="KW-1003">Cell membrane</keyword>
<evidence type="ECO:0000256" key="3">
    <source>
        <dbReference type="ARBA" id="ARBA00022475"/>
    </source>
</evidence>
<dbReference type="PIRSF" id="PIRSF006603">
    <property type="entry name" value="DinF"/>
    <property type="match status" value="1"/>
</dbReference>
<feature type="transmembrane region" description="Helical" evidence="7">
    <location>
        <begin position="85"/>
        <end position="109"/>
    </location>
</feature>
<feature type="transmembrane region" description="Helical" evidence="7">
    <location>
        <begin position="309"/>
        <end position="328"/>
    </location>
</feature>
<dbReference type="Pfam" id="PF01554">
    <property type="entry name" value="MatE"/>
    <property type="match status" value="2"/>
</dbReference>
<dbReference type="GO" id="GO:0005886">
    <property type="term" value="C:plasma membrane"/>
    <property type="evidence" value="ECO:0007669"/>
    <property type="project" value="UniProtKB-SubCell"/>
</dbReference>
<dbReference type="GO" id="GO:0015297">
    <property type="term" value="F:antiporter activity"/>
    <property type="evidence" value="ECO:0007669"/>
    <property type="project" value="InterPro"/>
</dbReference>
<feature type="transmembrane region" description="Helical" evidence="7">
    <location>
        <begin position="354"/>
        <end position="374"/>
    </location>
</feature>
<keyword evidence="2" id="KW-0813">Transport</keyword>
<evidence type="ECO:0000256" key="7">
    <source>
        <dbReference type="SAM" id="Phobius"/>
    </source>
</evidence>
<evidence type="ECO:0000256" key="4">
    <source>
        <dbReference type="ARBA" id="ARBA00022692"/>
    </source>
</evidence>
<evidence type="ECO:0000256" key="6">
    <source>
        <dbReference type="ARBA" id="ARBA00023136"/>
    </source>
</evidence>
<keyword evidence="4 7" id="KW-0812">Transmembrane</keyword>
<dbReference type="InterPro" id="IPR051327">
    <property type="entry name" value="MATE_MepA_subfamily"/>
</dbReference>
<proteinExistence type="predicted"/>
<keyword evidence="6 7" id="KW-0472">Membrane</keyword>
<dbReference type="GO" id="GO:0042910">
    <property type="term" value="F:xenobiotic transmembrane transporter activity"/>
    <property type="evidence" value="ECO:0007669"/>
    <property type="project" value="InterPro"/>
</dbReference>
<dbReference type="EMBL" id="FUZT01000005">
    <property type="protein sequence ID" value="SKC69134.1"/>
    <property type="molecule type" value="Genomic_DNA"/>
</dbReference>
<evidence type="ECO:0000256" key="2">
    <source>
        <dbReference type="ARBA" id="ARBA00022448"/>
    </source>
</evidence>
<reference evidence="8 9" key="1">
    <citation type="submission" date="2017-02" db="EMBL/GenBank/DDBJ databases">
        <authorList>
            <person name="Peterson S.W."/>
        </authorList>
    </citation>
    <scope>NUCLEOTIDE SEQUENCE [LARGE SCALE GENOMIC DNA]</scope>
    <source>
        <strain evidence="8 9">M1</strain>
    </source>
</reference>
<evidence type="ECO:0000256" key="5">
    <source>
        <dbReference type="ARBA" id="ARBA00022989"/>
    </source>
</evidence>
<feature type="transmembrane region" description="Helical" evidence="7">
    <location>
        <begin position="185"/>
        <end position="208"/>
    </location>
</feature>
<feature type="transmembrane region" description="Helical" evidence="7">
    <location>
        <begin position="157"/>
        <end position="179"/>
    </location>
</feature>
<protein>
    <submittedName>
        <fullName evidence="8">Putative efflux protein, MATE family</fullName>
    </submittedName>
</protein>
<keyword evidence="5 7" id="KW-1133">Transmembrane helix</keyword>
<evidence type="ECO:0000313" key="9">
    <source>
        <dbReference type="Proteomes" id="UP000190285"/>
    </source>
</evidence>
<dbReference type="AlphaFoldDB" id="A0A1T5KZI7"/>
<dbReference type="OrthoDB" id="305360at2"/>
<evidence type="ECO:0000256" key="1">
    <source>
        <dbReference type="ARBA" id="ARBA00004651"/>
    </source>
</evidence>
<dbReference type="RefSeq" id="WP_079491638.1">
    <property type="nucleotide sequence ID" value="NZ_FUZT01000005.1"/>
</dbReference>
<name>A0A1T5KZI7_9FIRM</name>
<dbReference type="PANTHER" id="PTHR43823">
    <property type="entry name" value="SPORULATION PROTEIN YKVU"/>
    <property type="match status" value="1"/>
</dbReference>
<feature type="transmembrane region" description="Helical" evidence="7">
    <location>
        <begin position="229"/>
        <end position="257"/>
    </location>
</feature>
<feature type="transmembrane region" description="Helical" evidence="7">
    <location>
        <begin position="12"/>
        <end position="29"/>
    </location>
</feature>
<organism evidence="8 9">
    <name type="scientific">Maledivibacter halophilus</name>
    <dbReference type="NCBI Taxonomy" id="36842"/>
    <lineage>
        <taxon>Bacteria</taxon>
        <taxon>Bacillati</taxon>
        <taxon>Bacillota</taxon>
        <taxon>Clostridia</taxon>
        <taxon>Peptostreptococcales</taxon>
        <taxon>Caminicellaceae</taxon>
        <taxon>Maledivibacter</taxon>
    </lineage>
</organism>
<dbReference type="InterPro" id="IPR002528">
    <property type="entry name" value="MATE_fam"/>
</dbReference>
<accession>A0A1T5KZI7</accession>
<evidence type="ECO:0000313" key="8">
    <source>
        <dbReference type="EMBL" id="SKC69134.1"/>
    </source>
</evidence>
<dbReference type="Proteomes" id="UP000190285">
    <property type="component" value="Unassembled WGS sequence"/>
</dbReference>
<keyword evidence="9" id="KW-1185">Reference proteome</keyword>
<sequence>MENSLLRNFAKYVSLNILGMIGLSFYILADTYFVSKALGLTGIAALNLSISIYSVIHGMGLMIGIGGATRFSILKSQNKDKKASVVFSSAIKLGVMIGVIFVIIGLFEAKHLALALGADTLTLPLTKTYLTTILSFAPFFILNNVVLAFVRNDNNPNLSMIAMLVGSFSNVVLDYVFMFPLGMGMFGAAFATGLAPIISICILLFHFVNKKNVFAFLKSKLQWDFIPDIFRLGLSAFIIEISSAVVLITFNLVILGIEGNLGVAAYGIVANLTLVGIAVFTGLAQGIQPLTSKYYGLRKYHMVRKVRKYALLISGVIATIIYMCVILYSDSIIHIFNSDNNIGIARIAETGLKIYFIGFFFVGINIVTAMFFSATENARDAFFITIARGLVIIVPMVLVLSKILDMTGVWLAFVFTELFVTILAIYLTKKRRKLSLSKQTA</sequence>
<gene>
    <name evidence="8" type="ORF">SAMN02194393_02211</name>
</gene>
<feature type="transmembrane region" description="Helical" evidence="7">
    <location>
        <begin position="409"/>
        <end position="428"/>
    </location>
</feature>
<dbReference type="PANTHER" id="PTHR43823:SF3">
    <property type="entry name" value="MULTIDRUG EXPORT PROTEIN MEPA"/>
    <property type="match status" value="1"/>
</dbReference>